<evidence type="ECO:0000256" key="2">
    <source>
        <dbReference type="SAM" id="MobiDB-lite"/>
    </source>
</evidence>
<dbReference type="RefSeq" id="XP_013268131.1">
    <property type="nucleotide sequence ID" value="XM_013412677.1"/>
</dbReference>
<accession>A0A0D2IWJ8</accession>
<dbReference type="STRING" id="1442369.A0A0D2IWJ8"/>
<sequence>MSGSSSRATKVKRRSVYKSSLISSARFYIERGSQSVEAKETENQTNGTSREGKDKDLDADIDIEAGILAELDSLRPQSSTTNGASTSSSSSFSQKLSLVILDIPCVSFVRFPSNPTIPLDPVETVRNICLSASQRDSSGPRSRYIKRLTPVSLIRKTLSNGLEVLCDKVLPPHFLVDAETDTTISDSNSSAPTSGPESADQQGEASSKPKGFSYKFAIRPTIRSHNQLDRDQIIRVVADRITSLGRGKHRVDLKRYEKLVLVDVFKNVVGMSVVGSEFEVLKRFNLAEIYASHFEK</sequence>
<dbReference type="Proteomes" id="UP000053617">
    <property type="component" value="Unassembled WGS sequence"/>
</dbReference>
<dbReference type="Pfam" id="PF02926">
    <property type="entry name" value="THUMP"/>
    <property type="match status" value="1"/>
</dbReference>
<dbReference type="InterPro" id="IPR004114">
    <property type="entry name" value="THUMP_dom"/>
</dbReference>
<feature type="region of interest" description="Disordered" evidence="2">
    <location>
        <begin position="33"/>
        <end position="56"/>
    </location>
</feature>
<dbReference type="GeneID" id="25298132"/>
<protein>
    <submittedName>
        <fullName evidence="4">Rhinocladiella mackenziei CBS 650.93 unplaced genomic scaffold supercont1.8, whole genome shotgun sequence</fullName>
    </submittedName>
</protein>
<evidence type="ECO:0000313" key="5">
    <source>
        <dbReference type="Proteomes" id="UP000053617"/>
    </source>
</evidence>
<dbReference type="OrthoDB" id="367221at2759"/>
<feature type="domain" description="THUMP" evidence="3">
    <location>
        <begin position="152"/>
        <end position="275"/>
    </location>
</feature>
<dbReference type="PANTHER" id="PTHR13452">
    <property type="entry name" value="THUMP DOMAIN CONTAINING PROTEIN 1-RELATED"/>
    <property type="match status" value="1"/>
</dbReference>
<evidence type="ECO:0000256" key="1">
    <source>
        <dbReference type="PROSITE-ProRule" id="PRU00529"/>
    </source>
</evidence>
<dbReference type="HOGENOM" id="CLU_039352_2_2_1"/>
<dbReference type="SUPFAM" id="SSF143437">
    <property type="entry name" value="THUMP domain-like"/>
    <property type="match status" value="1"/>
</dbReference>
<dbReference type="GO" id="GO:0006400">
    <property type="term" value="P:tRNA modification"/>
    <property type="evidence" value="ECO:0007669"/>
    <property type="project" value="InterPro"/>
</dbReference>
<dbReference type="VEuPathDB" id="FungiDB:Z518_10061"/>
<dbReference type="EMBL" id="KN847482">
    <property type="protein sequence ID" value="KIX00995.1"/>
    <property type="molecule type" value="Genomic_DNA"/>
</dbReference>
<dbReference type="InterPro" id="IPR040183">
    <property type="entry name" value="THUMPD1-like"/>
</dbReference>
<evidence type="ECO:0000259" key="3">
    <source>
        <dbReference type="PROSITE" id="PS51165"/>
    </source>
</evidence>
<dbReference type="AlphaFoldDB" id="A0A0D2IWJ8"/>
<gene>
    <name evidence="4" type="ORF">Z518_10061</name>
</gene>
<reference evidence="4 5" key="1">
    <citation type="submission" date="2015-01" db="EMBL/GenBank/DDBJ databases">
        <title>The Genome Sequence of Rhinocladiella mackenzie CBS 650.93.</title>
        <authorList>
            <consortium name="The Broad Institute Genomics Platform"/>
            <person name="Cuomo C."/>
            <person name="de Hoog S."/>
            <person name="Gorbushina A."/>
            <person name="Stielow B."/>
            <person name="Teixiera M."/>
            <person name="Abouelleil A."/>
            <person name="Chapman S.B."/>
            <person name="Priest M."/>
            <person name="Young S.K."/>
            <person name="Wortman J."/>
            <person name="Nusbaum C."/>
            <person name="Birren B."/>
        </authorList>
    </citation>
    <scope>NUCLEOTIDE SEQUENCE [LARGE SCALE GENOMIC DNA]</scope>
    <source>
        <strain evidence="4 5">CBS 650.93</strain>
    </source>
</reference>
<feature type="compositionally biased region" description="Polar residues" evidence="2">
    <location>
        <begin position="182"/>
        <end position="205"/>
    </location>
</feature>
<dbReference type="PROSITE" id="PS51165">
    <property type="entry name" value="THUMP"/>
    <property type="match status" value="1"/>
</dbReference>
<name>A0A0D2IWJ8_9EURO</name>
<dbReference type="PANTHER" id="PTHR13452:SF10">
    <property type="entry name" value="THUMP DOMAIN-CONTAINING PROTEIN 1"/>
    <property type="match status" value="1"/>
</dbReference>
<feature type="region of interest" description="Disordered" evidence="2">
    <location>
        <begin position="182"/>
        <end position="209"/>
    </location>
</feature>
<keyword evidence="5" id="KW-1185">Reference proteome</keyword>
<dbReference type="GO" id="GO:0003723">
    <property type="term" value="F:RNA binding"/>
    <property type="evidence" value="ECO:0007669"/>
    <property type="project" value="UniProtKB-UniRule"/>
</dbReference>
<dbReference type="CDD" id="cd11717">
    <property type="entry name" value="THUMP_THUMPD1_like"/>
    <property type="match status" value="1"/>
</dbReference>
<dbReference type="Gene3D" id="3.30.2300.10">
    <property type="entry name" value="THUMP superfamily"/>
    <property type="match status" value="1"/>
</dbReference>
<keyword evidence="1" id="KW-0694">RNA-binding</keyword>
<organism evidence="4 5">
    <name type="scientific">Rhinocladiella mackenziei CBS 650.93</name>
    <dbReference type="NCBI Taxonomy" id="1442369"/>
    <lineage>
        <taxon>Eukaryota</taxon>
        <taxon>Fungi</taxon>
        <taxon>Dikarya</taxon>
        <taxon>Ascomycota</taxon>
        <taxon>Pezizomycotina</taxon>
        <taxon>Eurotiomycetes</taxon>
        <taxon>Chaetothyriomycetidae</taxon>
        <taxon>Chaetothyriales</taxon>
        <taxon>Herpotrichiellaceae</taxon>
        <taxon>Rhinocladiella</taxon>
    </lineage>
</organism>
<proteinExistence type="predicted"/>
<evidence type="ECO:0000313" key="4">
    <source>
        <dbReference type="EMBL" id="KIX00995.1"/>
    </source>
</evidence>